<dbReference type="InterPro" id="IPR050891">
    <property type="entry name" value="TatD-type_Hydrolase"/>
</dbReference>
<dbReference type="InterPro" id="IPR001130">
    <property type="entry name" value="TatD-like"/>
</dbReference>
<keyword evidence="6" id="KW-1185">Reference proteome</keyword>
<dbReference type="Gene3D" id="3.20.20.140">
    <property type="entry name" value="Metal-dependent hydrolases"/>
    <property type="match status" value="1"/>
</dbReference>
<evidence type="ECO:0000313" key="6">
    <source>
        <dbReference type="Proteomes" id="UP001556367"/>
    </source>
</evidence>
<dbReference type="EMBL" id="JASNQZ010000011">
    <property type="protein sequence ID" value="KAL0951430.1"/>
    <property type="molecule type" value="Genomic_DNA"/>
</dbReference>
<reference evidence="6" key="1">
    <citation type="submission" date="2024-06" db="EMBL/GenBank/DDBJ databases">
        <title>Multi-omics analyses provide insights into the biosynthesis of the anticancer antibiotic pleurotin in Hohenbuehelia grisea.</title>
        <authorList>
            <person name="Weaver J.A."/>
            <person name="Alberti F."/>
        </authorList>
    </citation>
    <scope>NUCLEOTIDE SEQUENCE [LARGE SCALE GENOMIC DNA]</scope>
    <source>
        <strain evidence="6">T-177</strain>
    </source>
</reference>
<dbReference type="InterPro" id="IPR032466">
    <property type="entry name" value="Metal_Hydrolase"/>
</dbReference>
<keyword evidence="3" id="KW-0479">Metal-binding</keyword>
<comment type="similarity">
    <text evidence="1">Belongs to the metallo-dependent hydrolases superfamily. TatD-type hydrolase family.</text>
</comment>
<sequence>MSGATLVPEYRFIDIAVNLTDPIFRGEYRGKQKHEDDFDAMLDRSRAAGLKSMIVTGGSLEESKQALDVANKYDLYATVGCHPTRSAEFDSYEGGPEAYLQGLDKLLEENVRPNGRAVALGECGLDYDRLHFSPIEMQKKYFRSQLALAKKYHLPMFLHSRSCHADFVQILREEGFGEEGGKAVGGAGGVVHSFTGTPDEAAELMEMGFYLGINGCSMKTEENLKTARSIRLDRLMLETDAPWCSMTSTHASKKHLDTLPTSLRALYFPPATQPDKFVRGKAVKGRNEPCATGGVAWVMHKLYDLSLEEVAEQVFKNTVDVFGLEGLS</sequence>
<dbReference type="PANTHER" id="PTHR10060">
    <property type="entry name" value="TATD FAMILY DEOXYRIBONUCLEASE"/>
    <property type="match status" value="1"/>
</dbReference>
<evidence type="ECO:0000256" key="1">
    <source>
        <dbReference type="ARBA" id="ARBA00009275"/>
    </source>
</evidence>
<proteinExistence type="inferred from homology"/>
<keyword evidence="4" id="KW-0378">Hydrolase</keyword>
<dbReference type="Pfam" id="PF01026">
    <property type="entry name" value="TatD_DNase"/>
    <property type="match status" value="1"/>
</dbReference>
<comment type="caution">
    <text evidence="5">The sequence shown here is derived from an EMBL/GenBank/DDBJ whole genome shotgun (WGS) entry which is preliminary data.</text>
</comment>
<organism evidence="5 6">
    <name type="scientific">Hohenbuehelia grisea</name>
    <dbReference type="NCBI Taxonomy" id="104357"/>
    <lineage>
        <taxon>Eukaryota</taxon>
        <taxon>Fungi</taxon>
        <taxon>Dikarya</taxon>
        <taxon>Basidiomycota</taxon>
        <taxon>Agaricomycotina</taxon>
        <taxon>Agaricomycetes</taxon>
        <taxon>Agaricomycetidae</taxon>
        <taxon>Agaricales</taxon>
        <taxon>Pleurotineae</taxon>
        <taxon>Pleurotaceae</taxon>
        <taxon>Hohenbuehelia</taxon>
    </lineage>
</organism>
<protein>
    <recommendedName>
        <fullName evidence="7">Mg-dependent DNase</fullName>
    </recommendedName>
</protein>
<dbReference type="SUPFAM" id="SSF51556">
    <property type="entry name" value="Metallo-dependent hydrolases"/>
    <property type="match status" value="1"/>
</dbReference>
<evidence type="ECO:0000313" key="5">
    <source>
        <dbReference type="EMBL" id="KAL0951430.1"/>
    </source>
</evidence>
<name>A0ABR3J8F4_9AGAR</name>
<gene>
    <name evidence="5" type="ORF">HGRIS_008122</name>
</gene>
<dbReference type="Proteomes" id="UP001556367">
    <property type="component" value="Unassembled WGS sequence"/>
</dbReference>
<dbReference type="CDD" id="cd01310">
    <property type="entry name" value="TatD_DNAse"/>
    <property type="match status" value="1"/>
</dbReference>
<evidence type="ECO:0008006" key="7">
    <source>
        <dbReference type="Google" id="ProtNLM"/>
    </source>
</evidence>
<dbReference type="PANTHER" id="PTHR10060:SF15">
    <property type="entry name" value="DEOXYRIBONUCLEASE TATDN1"/>
    <property type="match status" value="1"/>
</dbReference>
<evidence type="ECO:0000256" key="2">
    <source>
        <dbReference type="ARBA" id="ARBA00022722"/>
    </source>
</evidence>
<dbReference type="PIRSF" id="PIRSF005902">
    <property type="entry name" value="DNase_TatD"/>
    <property type="match status" value="1"/>
</dbReference>
<keyword evidence="2" id="KW-0540">Nuclease</keyword>
<evidence type="ECO:0000256" key="3">
    <source>
        <dbReference type="ARBA" id="ARBA00022723"/>
    </source>
</evidence>
<accession>A0ABR3J8F4</accession>
<evidence type="ECO:0000256" key="4">
    <source>
        <dbReference type="ARBA" id="ARBA00022801"/>
    </source>
</evidence>